<keyword evidence="2" id="KW-1133">Transmembrane helix</keyword>
<name>A0AAV8Y302_9CUCU</name>
<dbReference type="EMBL" id="JANEYF010002564">
    <property type="protein sequence ID" value="KAJ8944834.1"/>
    <property type="molecule type" value="Genomic_DNA"/>
</dbReference>
<reference evidence="4" key="1">
    <citation type="journal article" date="2023" name="Insect Mol. Biol.">
        <title>Genome sequencing provides insights into the evolution of gene families encoding plant cell wall-degrading enzymes in longhorned beetles.</title>
        <authorList>
            <person name="Shin N.R."/>
            <person name="Okamura Y."/>
            <person name="Kirsch R."/>
            <person name="Pauchet Y."/>
        </authorList>
    </citation>
    <scope>NUCLEOTIDE SEQUENCE</scope>
    <source>
        <strain evidence="4">RBIC_L_NR</strain>
    </source>
</reference>
<feature type="transmembrane region" description="Helical" evidence="2">
    <location>
        <begin position="132"/>
        <end position="150"/>
    </location>
</feature>
<evidence type="ECO:0000313" key="4">
    <source>
        <dbReference type="EMBL" id="KAJ8944834.1"/>
    </source>
</evidence>
<feature type="region of interest" description="Disordered" evidence="1">
    <location>
        <begin position="78"/>
        <end position="98"/>
    </location>
</feature>
<accession>A0AAV8Y302</accession>
<evidence type="ECO:0000313" key="5">
    <source>
        <dbReference type="Proteomes" id="UP001162156"/>
    </source>
</evidence>
<dbReference type="InterPro" id="IPR001111">
    <property type="entry name" value="TGF-b_propeptide"/>
</dbReference>
<keyword evidence="2" id="KW-0472">Membrane</keyword>
<dbReference type="AlphaFoldDB" id="A0AAV8Y302"/>
<evidence type="ECO:0000256" key="2">
    <source>
        <dbReference type="SAM" id="Phobius"/>
    </source>
</evidence>
<protein>
    <recommendedName>
        <fullName evidence="3">TGF-beta propeptide domain-containing protein</fullName>
    </recommendedName>
</protein>
<feature type="domain" description="TGF-beta propeptide" evidence="3">
    <location>
        <begin position="18"/>
        <end position="111"/>
    </location>
</feature>
<gene>
    <name evidence="4" type="ORF">NQ314_009375</name>
</gene>
<keyword evidence="2" id="KW-0812">Transmembrane</keyword>
<evidence type="ECO:0000256" key="1">
    <source>
        <dbReference type="SAM" id="MobiDB-lite"/>
    </source>
</evidence>
<organism evidence="4 5">
    <name type="scientific">Rhamnusium bicolor</name>
    <dbReference type="NCBI Taxonomy" id="1586634"/>
    <lineage>
        <taxon>Eukaryota</taxon>
        <taxon>Metazoa</taxon>
        <taxon>Ecdysozoa</taxon>
        <taxon>Arthropoda</taxon>
        <taxon>Hexapoda</taxon>
        <taxon>Insecta</taxon>
        <taxon>Pterygota</taxon>
        <taxon>Neoptera</taxon>
        <taxon>Endopterygota</taxon>
        <taxon>Coleoptera</taxon>
        <taxon>Polyphaga</taxon>
        <taxon>Cucujiformia</taxon>
        <taxon>Chrysomeloidea</taxon>
        <taxon>Cerambycidae</taxon>
        <taxon>Lepturinae</taxon>
        <taxon>Rhagiini</taxon>
        <taxon>Rhamnusium</taxon>
    </lineage>
</organism>
<dbReference type="Pfam" id="PF00688">
    <property type="entry name" value="TGFb_propeptide"/>
    <property type="match status" value="1"/>
</dbReference>
<proteinExistence type="predicted"/>
<dbReference type="Proteomes" id="UP001162156">
    <property type="component" value="Unassembled WGS sequence"/>
</dbReference>
<comment type="caution">
    <text evidence="4">The sequence shown here is derived from an EMBL/GenBank/DDBJ whole genome shotgun (WGS) entry which is preliminary data.</text>
</comment>
<dbReference type="Gene3D" id="2.60.120.970">
    <property type="match status" value="1"/>
</dbReference>
<evidence type="ECO:0000259" key="3">
    <source>
        <dbReference type="Pfam" id="PF00688"/>
    </source>
</evidence>
<keyword evidence="5" id="KW-1185">Reference proteome</keyword>
<sequence>MKISIVSSNPKAAIYIDNGHDQTAIDRLMTKDEKKEMELEILNLLGLPNRPRKINKSPLKKSAPRFLLDIYKSLMNDENDENNRSKRSSDINLSGEEQQQIDQSDVIMTFESISKFFTEQLVNICYRRIGEFIALNIFNYKMILLLMFVIST</sequence>